<dbReference type="PANTHER" id="PTHR33840:SF2">
    <property type="entry name" value="TLE1 PHOSPHOLIPASE DOMAIN-CONTAINING PROTEIN"/>
    <property type="match status" value="1"/>
</dbReference>
<dbReference type="Pfam" id="PF09994">
    <property type="entry name" value="T6SS_Tle1-like_cat"/>
    <property type="match status" value="2"/>
</dbReference>
<dbReference type="AlphaFoldDB" id="A0A8H6XVQ5"/>
<feature type="domain" description="T6SS Phospholipase effector Tle1-like catalytic" evidence="2">
    <location>
        <begin position="63"/>
        <end position="140"/>
    </location>
</feature>
<dbReference type="InterPro" id="IPR018712">
    <property type="entry name" value="Tle1-like_cat"/>
</dbReference>
<gene>
    <name evidence="3" type="ORF">MVEN_01477600</name>
</gene>
<comment type="caution">
    <text evidence="3">The sequence shown here is derived from an EMBL/GenBank/DDBJ whole genome shotgun (WGS) entry which is preliminary data.</text>
</comment>
<name>A0A8H6XVQ5_9AGAR</name>
<accession>A0A8H6XVQ5</accession>
<evidence type="ECO:0000256" key="1">
    <source>
        <dbReference type="SAM" id="MobiDB-lite"/>
    </source>
</evidence>
<dbReference type="OrthoDB" id="3162439at2759"/>
<feature type="domain" description="T6SS Phospholipase effector Tle1-like catalytic" evidence="2">
    <location>
        <begin position="173"/>
        <end position="376"/>
    </location>
</feature>
<evidence type="ECO:0000313" key="3">
    <source>
        <dbReference type="EMBL" id="KAF7347227.1"/>
    </source>
</evidence>
<proteinExistence type="predicted"/>
<keyword evidence="4" id="KW-1185">Reference proteome</keyword>
<dbReference type="EMBL" id="JACAZI010000012">
    <property type="protein sequence ID" value="KAF7347227.1"/>
    <property type="molecule type" value="Genomic_DNA"/>
</dbReference>
<feature type="region of interest" description="Disordered" evidence="1">
    <location>
        <begin position="1"/>
        <end position="66"/>
    </location>
</feature>
<dbReference type="PANTHER" id="PTHR33840">
    <property type="match status" value="1"/>
</dbReference>
<sequence>MSQSADNIPSLAKEDQYPTFPQCTSPTGDMPKSPGHYNLERTIPPTNDHRTLPNTKPYNKATSSTTTKNSNVINLFSMLKKDDEKHQLVYYQAGIGTYTIPEIAHPRLAKVHKTIDAMLGHHLNAHVMGGYEFLMQNCKPVRRQDLLIWVLPWSICRLSNFIIFIRTELLRKTARALAGMIHKVNLIKLWHSLSLMLFRLDYCRGVITSKFHLRTRCIRARTKRVGSRQFSTAFKKAFSIDVDIELLGVWDTVSSVGFIPRRLPFTRSNTDVRYFRHAIALDEHRARFQPNFWTRPTQADLQLGLQAGEMPKSRHNSHKQKSLRDLEREYTDGGEYLTHVEEVWFAGCHCDVGGGALPNNVRNSLARIPLRWMIRQCFQLGTGILFHAALLRRVGIDPDTLYPHVLPRPPPLLKSPQVSPSGSMTKSMSSLVGCDFMSEEEEDLADALSPINDQLELSKAWWILEVLPQELQYQERDDSWTKKFVVHRGRGRHIPRQSTHGVKIHRTVKMRMEALGYKPKANLKENTQPTWVD</sequence>
<dbReference type="Proteomes" id="UP000620124">
    <property type="component" value="Unassembled WGS sequence"/>
</dbReference>
<reference evidence="3" key="1">
    <citation type="submission" date="2020-05" db="EMBL/GenBank/DDBJ databases">
        <title>Mycena genomes resolve the evolution of fungal bioluminescence.</title>
        <authorList>
            <person name="Tsai I.J."/>
        </authorList>
    </citation>
    <scope>NUCLEOTIDE SEQUENCE</scope>
    <source>
        <strain evidence="3">CCC161011</strain>
    </source>
</reference>
<protein>
    <submittedName>
        <fullName evidence="3">Zn(2)-C6 fungal-type domain-containing protein</fullName>
    </submittedName>
</protein>
<organism evidence="3 4">
    <name type="scientific">Mycena venus</name>
    <dbReference type="NCBI Taxonomy" id="2733690"/>
    <lineage>
        <taxon>Eukaryota</taxon>
        <taxon>Fungi</taxon>
        <taxon>Dikarya</taxon>
        <taxon>Basidiomycota</taxon>
        <taxon>Agaricomycotina</taxon>
        <taxon>Agaricomycetes</taxon>
        <taxon>Agaricomycetidae</taxon>
        <taxon>Agaricales</taxon>
        <taxon>Marasmiineae</taxon>
        <taxon>Mycenaceae</taxon>
        <taxon>Mycena</taxon>
    </lineage>
</organism>
<evidence type="ECO:0000313" key="4">
    <source>
        <dbReference type="Proteomes" id="UP000620124"/>
    </source>
</evidence>
<evidence type="ECO:0000259" key="2">
    <source>
        <dbReference type="Pfam" id="PF09994"/>
    </source>
</evidence>